<dbReference type="Proteomes" id="UP000276417">
    <property type="component" value="Chromosome 1"/>
</dbReference>
<keyword evidence="3" id="KW-1185">Reference proteome</keyword>
<sequence length="82" mass="8758">MTSSPSHDAEYTRKVALGILSTLQHKGLISAAEVDAILRAAMPRPPAPSAPLEVTPASPPPKSDPTRVRREPLPPPVFDIEL</sequence>
<proteinExistence type="predicted"/>
<dbReference type="AlphaFoldDB" id="A0A3G8YAY6"/>
<evidence type="ECO:0000313" key="2">
    <source>
        <dbReference type="EMBL" id="AZI42090.1"/>
    </source>
</evidence>
<feature type="compositionally biased region" description="Pro residues" evidence="1">
    <location>
        <begin position="73"/>
        <end position="82"/>
    </location>
</feature>
<dbReference type="EMBL" id="CP034183">
    <property type="protein sequence ID" value="AZI42090.1"/>
    <property type="molecule type" value="Genomic_DNA"/>
</dbReference>
<dbReference type="RefSeq" id="WP_124868249.1">
    <property type="nucleotide sequence ID" value="NZ_CP034183.1"/>
</dbReference>
<evidence type="ECO:0000256" key="1">
    <source>
        <dbReference type="SAM" id="MobiDB-lite"/>
    </source>
</evidence>
<accession>A0A3G8YAY6</accession>
<organism evidence="2 3">
    <name type="scientific">Deinococcus psychrotolerans</name>
    <dbReference type="NCBI Taxonomy" id="2489213"/>
    <lineage>
        <taxon>Bacteria</taxon>
        <taxon>Thermotogati</taxon>
        <taxon>Deinococcota</taxon>
        <taxon>Deinococci</taxon>
        <taxon>Deinococcales</taxon>
        <taxon>Deinococcaceae</taxon>
        <taxon>Deinococcus</taxon>
    </lineage>
</organism>
<gene>
    <name evidence="2" type="ORF">EHF33_04470</name>
</gene>
<reference evidence="2 3" key="1">
    <citation type="submission" date="2018-11" db="EMBL/GenBank/DDBJ databases">
        <title>Deinococcus shelandsis sp. nov., isolated from South Shetland Islands soil of Antarctica.</title>
        <authorList>
            <person name="Tian J."/>
        </authorList>
    </citation>
    <scope>NUCLEOTIDE SEQUENCE [LARGE SCALE GENOMIC DNA]</scope>
    <source>
        <strain evidence="2 3">S14-83T</strain>
    </source>
</reference>
<feature type="region of interest" description="Disordered" evidence="1">
    <location>
        <begin position="43"/>
        <end position="82"/>
    </location>
</feature>
<dbReference type="KEGG" id="dph:EHF33_04470"/>
<name>A0A3G8YAY6_9DEIO</name>
<protein>
    <submittedName>
        <fullName evidence="2">Uncharacterized protein</fullName>
    </submittedName>
</protein>
<dbReference type="OrthoDB" id="70518at2"/>
<evidence type="ECO:0000313" key="3">
    <source>
        <dbReference type="Proteomes" id="UP000276417"/>
    </source>
</evidence>